<protein>
    <submittedName>
        <fullName evidence="2">PLC-like phosphodiesterase</fullName>
    </submittedName>
</protein>
<proteinExistence type="predicted"/>
<dbReference type="PANTHER" id="PTHR43805:SF1">
    <property type="entry name" value="GP-PDE DOMAIN-CONTAINING PROTEIN"/>
    <property type="match status" value="1"/>
</dbReference>
<feature type="domain" description="GP-PDE" evidence="1">
    <location>
        <begin position="52"/>
        <end position="291"/>
    </location>
</feature>
<keyword evidence="3" id="KW-1185">Reference proteome</keyword>
<dbReference type="GO" id="GO:0008081">
    <property type="term" value="F:phosphoric diester hydrolase activity"/>
    <property type="evidence" value="ECO:0007669"/>
    <property type="project" value="InterPro"/>
</dbReference>
<accession>A0A9P8UHM6</accession>
<dbReference type="OrthoDB" id="1058301at2759"/>
<dbReference type="RefSeq" id="XP_045956667.1">
    <property type="nucleotide sequence ID" value="XM_046103378.1"/>
</dbReference>
<dbReference type="Proteomes" id="UP000758603">
    <property type="component" value="Unassembled WGS sequence"/>
</dbReference>
<comment type="caution">
    <text evidence="2">The sequence shown here is derived from an EMBL/GenBank/DDBJ whole genome shotgun (WGS) entry which is preliminary data.</text>
</comment>
<dbReference type="PROSITE" id="PS51704">
    <property type="entry name" value="GP_PDE"/>
    <property type="match status" value="1"/>
</dbReference>
<dbReference type="InterPro" id="IPR017946">
    <property type="entry name" value="PLC-like_Pdiesterase_TIM-brl"/>
</dbReference>
<evidence type="ECO:0000313" key="2">
    <source>
        <dbReference type="EMBL" id="KAH6652389.1"/>
    </source>
</evidence>
<dbReference type="GeneID" id="70132270"/>
<dbReference type="InterPro" id="IPR030395">
    <property type="entry name" value="GP_PDE_dom"/>
</dbReference>
<dbReference type="Pfam" id="PF03009">
    <property type="entry name" value="GDPD"/>
    <property type="match status" value="1"/>
</dbReference>
<dbReference type="EMBL" id="JAGPXC010000006">
    <property type="protein sequence ID" value="KAH6652389.1"/>
    <property type="molecule type" value="Genomic_DNA"/>
</dbReference>
<gene>
    <name evidence="2" type="ORF">BKA67DRAFT_573758</name>
</gene>
<reference evidence="2" key="1">
    <citation type="journal article" date="2021" name="Nat. Commun.">
        <title>Genetic determinants of endophytism in the Arabidopsis root mycobiome.</title>
        <authorList>
            <person name="Mesny F."/>
            <person name="Miyauchi S."/>
            <person name="Thiergart T."/>
            <person name="Pickel B."/>
            <person name="Atanasova L."/>
            <person name="Karlsson M."/>
            <person name="Huettel B."/>
            <person name="Barry K.W."/>
            <person name="Haridas S."/>
            <person name="Chen C."/>
            <person name="Bauer D."/>
            <person name="Andreopoulos W."/>
            <person name="Pangilinan J."/>
            <person name="LaButti K."/>
            <person name="Riley R."/>
            <person name="Lipzen A."/>
            <person name="Clum A."/>
            <person name="Drula E."/>
            <person name="Henrissat B."/>
            <person name="Kohler A."/>
            <person name="Grigoriev I.V."/>
            <person name="Martin F.M."/>
            <person name="Hacquard S."/>
        </authorList>
    </citation>
    <scope>NUCLEOTIDE SEQUENCE</scope>
    <source>
        <strain evidence="2">MPI-SDFR-AT-0073</strain>
    </source>
</reference>
<sequence>MILSGLAYRRRIERKPVLAFLNRHLGRPAVTMDSTLPLAPFASRQARARGLPQAIAHRGYKARFPENTLAAFRGAVEVGAHAIETDLHLSRDGVVVLSHDATLKRCFGDPSRIADHDWEHLSTFRSLREPREPIARLVDLLEYVAKPEQKHIWLLLDIKTDDDISEMFTSLAAALASVPTDVPWNQRIILGLWTVEWVAACLRTLAEFPMSLIAWSPSLVSALLPVPNLNFTMFNYSFATPSGSRLRQQAKQRSRLVFSWTDNADEWMVSSIRNEIDGVVTDDPKRLLELCDQKSPKAAQEVKSIITAKETILWVVGNFLVLATEIVLWFTKGSPRSQVKKTLGV</sequence>
<dbReference type="Gene3D" id="3.20.20.190">
    <property type="entry name" value="Phosphatidylinositol (PI) phosphodiesterase"/>
    <property type="match status" value="1"/>
</dbReference>
<dbReference type="AlphaFoldDB" id="A0A9P8UHM6"/>
<dbReference type="PANTHER" id="PTHR43805">
    <property type="entry name" value="GLYCEROPHOSPHORYL DIESTER PHOSPHODIESTERASE"/>
    <property type="match status" value="1"/>
</dbReference>
<organism evidence="2 3">
    <name type="scientific">Truncatella angustata</name>
    <dbReference type="NCBI Taxonomy" id="152316"/>
    <lineage>
        <taxon>Eukaryota</taxon>
        <taxon>Fungi</taxon>
        <taxon>Dikarya</taxon>
        <taxon>Ascomycota</taxon>
        <taxon>Pezizomycotina</taxon>
        <taxon>Sordariomycetes</taxon>
        <taxon>Xylariomycetidae</taxon>
        <taxon>Amphisphaeriales</taxon>
        <taxon>Sporocadaceae</taxon>
        <taxon>Truncatella</taxon>
    </lineage>
</organism>
<dbReference type="GO" id="GO:0006629">
    <property type="term" value="P:lipid metabolic process"/>
    <property type="evidence" value="ECO:0007669"/>
    <property type="project" value="InterPro"/>
</dbReference>
<name>A0A9P8UHM6_9PEZI</name>
<evidence type="ECO:0000313" key="3">
    <source>
        <dbReference type="Proteomes" id="UP000758603"/>
    </source>
</evidence>
<dbReference type="SUPFAM" id="SSF51695">
    <property type="entry name" value="PLC-like phosphodiesterases"/>
    <property type="match status" value="1"/>
</dbReference>
<evidence type="ECO:0000259" key="1">
    <source>
        <dbReference type="PROSITE" id="PS51704"/>
    </source>
</evidence>